<protein>
    <submittedName>
        <fullName evidence="2">Uncharacterized protein</fullName>
    </submittedName>
</protein>
<keyword evidence="1" id="KW-0732">Signal</keyword>
<accession>A0A6V8KGL4</accession>
<reference evidence="2 3" key="1">
    <citation type="submission" date="2020-03" db="EMBL/GenBank/DDBJ databases">
        <title>Whole genome shotgun sequence of Phytohabitans houttuyneae NBRC 108639.</title>
        <authorList>
            <person name="Komaki H."/>
            <person name="Tamura T."/>
        </authorList>
    </citation>
    <scope>NUCLEOTIDE SEQUENCE [LARGE SCALE GENOMIC DNA]</scope>
    <source>
        <strain evidence="2 3">NBRC 108639</strain>
    </source>
</reference>
<reference evidence="2 3" key="2">
    <citation type="submission" date="2020-03" db="EMBL/GenBank/DDBJ databases">
        <authorList>
            <person name="Ichikawa N."/>
            <person name="Kimura A."/>
            <person name="Kitahashi Y."/>
            <person name="Uohara A."/>
        </authorList>
    </citation>
    <scope>NUCLEOTIDE SEQUENCE [LARGE SCALE GENOMIC DNA]</scope>
    <source>
        <strain evidence="2 3">NBRC 108639</strain>
    </source>
</reference>
<feature type="signal peptide" evidence="1">
    <location>
        <begin position="1"/>
        <end position="28"/>
    </location>
</feature>
<name>A0A6V8KGL4_9ACTN</name>
<sequence length="175" mass="17833">MTGSGRSRLAALAAAGLLLLAGARPAAAGSPPFDPDWRPVTCATGELTGYGLQAAQPSGAVLALSGWIQPCDPDQADGGGFLVIRYYPLSAEHGRAVPYGIASEPTGFDLRVALPRLPEAVCLAYDRYGRVACLGIDPQGPDGTPAAVPISTDDPRVAGDPPVVVVTDPHCGTCV</sequence>
<gene>
    <name evidence="2" type="ORF">Phou_067000</name>
</gene>
<feature type="chain" id="PRO_5028863403" evidence="1">
    <location>
        <begin position="29"/>
        <end position="175"/>
    </location>
</feature>
<dbReference type="EMBL" id="BLPF01000002">
    <property type="protein sequence ID" value="GFJ82520.1"/>
    <property type="molecule type" value="Genomic_DNA"/>
</dbReference>
<proteinExistence type="predicted"/>
<comment type="caution">
    <text evidence="2">The sequence shown here is derived from an EMBL/GenBank/DDBJ whole genome shotgun (WGS) entry which is preliminary data.</text>
</comment>
<evidence type="ECO:0000256" key="1">
    <source>
        <dbReference type="SAM" id="SignalP"/>
    </source>
</evidence>
<evidence type="ECO:0000313" key="3">
    <source>
        <dbReference type="Proteomes" id="UP000482800"/>
    </source>
</evidence>
<dbReference type="Proteomes" id="UP000482800">
    <property type="component" value="Unassembled WGS sequence"/>
</dbReference>
<evidence type="ECO:0000313" key="2">
    <source>
        <dbReference type="EMBL" id="GFJ82520.1"/>
    </source>
</evidence>
<dbReference type="AlphaFoldDB" id="A0A6V8KGL4"/>
<keyword evidence="3" id="KW-1185">Reference proteome</keyword>
<dbReference type="RefSeq" id="WP_173063165.1">
    <property type="nucleotide sequence ID" value="NZ_BAABGO010000010.1"/>
</dbReference>
<organism evidence="2 3">
    <name type="scientific">Phytohabitans houttuyneae</name>
    <dbReference type="NCBI Taxonomy" id="1076126"/>
    <lineage>
        <taxon>Bacteria</taxon>
        <taxon>Bacillati</taxon>
        <taxon>Actinomycetota</taxon>
        <taxon>Actinomycetes</taxon>
        <taxon>Micromonosporales</taxon>
        <taxon>Micromonosporaceae</taxon>
    </lineage>
</organism>